<evidence type="ECO:0000256" key="1">
    <source>
        <dbReference type="SAM" id="Phobius"/>
    </source>
</evidence>
<dbReference type="InterPro" id="IPR025363">
    <property type="entry name" value="DUF4267"/>
</dbReference>
<dbReference type="Proteomes" id="UP000824998">
    <property type="component" value="Unassembled WGS sequence"/>
</dbReference>
<accession>A0A9P8C7A8</accession>
<dbReference type="EMBL" id="MU251404">
    <property type="protein sequence ID" value="KAG9236593.1"/>
    <property type="molecule type" value="Genomic_DNA"/>
</dbReference>
<keyword evidence="1" id="KW-1133">Transmembrane helix</keyword>
<feature type="transmembrane region" description="Helical" evidence="1">
    <location>
        <begin position="47"/>
        <end position="70"/>
    </location>
</feature>
<keyword evidence="3" id="KW-1185">Reference proteome</keyword>
<name>A0A9P8C7A8_9HELO</name>
<evidence type="ECO:0000313" key="2">
    <source>
        <dbReference type="EMBL" id="KAG9236593.1"/>
    </source>
</evidence>
<feature type="transmembrane region" description="Helical" evidence="1">
    <location>
        <begin position="77"/>
        <end position="99"/>
    </location>
</feature>
<keyword evidence="1" id="KW-0472">Membrane</keyword>
<dbReference type="AlphaFoldDB" id="A0A9P8C7A8"/>
<dbReference type="OrthoDB" id="2989864at2759"/>
<evidence type="ECO:0000313" key="3">
    <source>
        <dbReference type="Proteomes" id="UP000824998"/>
    </source>
</evidence>
<comment type="caution">
    <text evidence="2">The sequence shown here is derived from an EMBL/GenBank/DDBJ whole genome shotgun (WGS) entry which is preliminary data.</text>
</comment>
<proteinExistence type="predicted"/>
<organism evidence="2 3">
    <name type="scientific">Amylocarpus encephaloides</name>
    <dbReference type="NCBI Taxonomy" id="45428"/>
    <lineage>
        <taxon>Eukaryota</taxon>
        <taxon>Fungi</taxon>
        <taxon>Dikarya</taxon>
        <taxon>Ascomycota</taxon>
        <taxon>Pezizomycotina</taxon>
        <taxon>Leotiomycetes</taxon>
        <taxon>Helotiales</taxon>
        <taxon>Helotiales incertae sedis</taxon>
        <taxon>Amylocarpus</taxon>
    </lineage>
</organism>
<sequence length="127" mass="13380">MPFSLRHLPPLIIGTALSVGGMIPFFNGRSAMSEYGLPPHIAYSPEAAVAFQVYGSRCVAIGVALFGLYASGNYRGIDALMGCIGLTGFFDGYICWTQGVLKTAAFRVTCGMLVGAWGLLGLTVGKH</sequence>
<keyword evidence="1" id="KW-0812">Transmembrane</keyword>
<gene>
    <name evidence="2" type="ORF">BJ875DRAFT_541191</name>
</gene>
<protein>
    <submittedName>
        <fullName evidence="2">Uncharacterized protein</fullName>
    </submittedName>
</protein>
<reference evidence="2" key="1">
    <citation type="journal article" date="2021" name="IMA Fungus">
        <title>Genomic characterization of three marine fungi, including Emericellopsis atlantica sp. nov. with signatures of a generalist lifestyle and marine biomass degradation.</title>
        <authorList>
            <person name="Hagestad O.C."/>
            <person name="Hou L."/>
            <person name="Andersen J.H."/>
            <person name="Hansen E.H."/>
            <person name="Altermark B."/>
            <person name="Li C."/>
            <person name="Kuhnert E."/>
            <person name="Cox R.J."/>
            <person name="Crous P.W."/>
            <person name="Spatafora J.W."/>
            <person name="Lail K."/>
            <person name="Amirebrahimi M."/>
            <person name="Lipzen A."/>
            <person name="Pangilinan J."/>
            <person name="Andreopoulos W."/>
            <person name="Hayes R.D."/>
            <person name="Ng V."/>
            <person name="Grigoriev I.V."/>
            <person name="Jackson S.A."/>
            <person name="Sutton T.D.S."/>
            <person name="Dobson A.D.W."/>
            <person name="Rama T."/>
        </authorList>
    </citation>
    <scope>NUCLEOTIDE SEQUENCE</scope>
    <source>
        <strain evidence="2">TRa018bII</strain>
    </source>
</reference>
<feature type="transmembrane region" description="Helical" evidence="1">
    <location>
        <begin position="7"/>
        <end position="27"/>
    </location>
</feature>
<dbReference type="Pfam" id="PF14087">
    <property type="entry name" value="DUF4267"/>
    <property type="match status" value="1"/>
</dbReference>
<feature type="transmembrane region" description="Helical" evidence="1">
    <location>
        <begin position="105"/>
        <end position="125"/>
    </location>
</feature>